<comment type="caution">
    <text evidence="2">The sequence shown here is derived from an EMBL/GenBank/DDBJ whole genome shotgun (WGS) entry which is preliminary data.</text>
</comment>
<keyword evidence="1" id="KW-0812">Transmembrane</keyword>
<accession>A0A938YTL8</accession>
<reference evidence="2" key="1">
    <citation type="submission" date="2021-01" db="EMBL/GenBank/DDBJ databases">
        <title>Active Sulfur Cycling in an Early Earth Analoge.</title>
        <authorList>
            <person name="Hahn C.R."/>
            <person name="Youssef N.H."/>
            <person name="Elshahed M."/>
        </authorList>
    </citation>
    <scope>NUCLEOTIDE SEQUENCE</scope>
    <source>
        <strain evidence="2">Zod_Metabat.1151</strain>
    </source>
</reference>
<feature type="transmembrane region" description="Helical" evidence="1">
    <location>
        <begin position="63"/>
        <end position="82"/>
    </location>
</feature>
<protein>
    <submittedName>
        <fullName evidence="2">Uncharacterized protein</fullName>
    </submittedName>
</protein>
<feature type="transmembrane region" description="Helical" evidence="1">
    <location>
        <begin position="40"/>
        <end position="57"/>
    </location>
</feature>
<dbReference type="EMBL" id="JAFGDB010000007">
    <property type="protein sequence ID" value="MBN2066929.1"/>
    <property type="molecule type" value="Genomic_DNA"/>
</dbReference>
<evidence type="ECO:0000313" key="3">
    <source>
        <dbReference type="Proteomes" id="UP000809243"/>
    </source>
</evidence>
<proteinExistence type="predicted"/>
<keyword evidence="1" id="KW-1133">Transmembrane helix</keyword>
<organism evidence="2 3">
    <name type="scientific">Candidatus Iainarchaeum sp</name>
    <dbReference type="NCBI Taxonomy" id="3101447"/>
    <lineage>
        <taxon>Archaea</taxon>
        <taxon>Candidatus Iainarchaeota</taxon>
        <taxon>Candidatus Iainarchaeia</taxon>
        <taxon>Candidatus Iainarchaeales</taxon>
        <taxon>Candidatus Iainarchaeaceae</taxon>
        <taxon>Candidatus Iainarchaeum</taxon>
    </lineage>
</organism>
<evidence type="ECO:0000313" key="2">
    <source>
        <dbReference type="EMBL" id="MBN2066929.1"/>
    </source>
</evidence>
<name>A0A938YTL8_9ARCH</name>
<dbReference type="Proteomes" id="UP000809243">
    <property type="component" value="Unassembled WGS sequence"/>
</dbReference>
<sequence length="283" mass="30999">MAAGKKSKKTAWKKGRNAVRSLRTKRAVFRLSDSNAVQKAALFGGGSAAYFGVLASAAGHKKYGIPAAAAGAAVLGAFCALMRKGNEAIESIDADIIGRPALAKRAFGKLSTKEREGHMAIANIPHLTSTELEYYFKTAKAEGKTDVERGFKNFRNFRIFSREEVEQLRKEWRAVKSSPKAFQKLEKKLFRMAGEKREIVGCAAAEPELTSIIFNELLPPIGKLDMQGRQAAIRSIQQATVLPEGAALELTGKSLKGQPIKITLTRTRGKHWDMRKIIAKGKK</sequence>
<gene>
    <name evidence="2" type="ORF">JW744_00495</name>
</gene>
<evidence type="ECO:0000256" key="1">
    <source>
        <dbReference type="SAM" id="Phobius"/>
    </source>
</evidence>
<dbReference type="AlphaFoldDB" id="A0A938YTL8"/>
<keyword evidence="1" id="KW-0472">Membrane</keyword>